<dbReference type="AlphaFoldDB" id="A0A8I6RSI3"/>
<dbReference type="EnsemblMetazoa" id="XM_014395075.2">
    <property type="protein sequence ID" value="XP_014250561.1"/>
    <property type="gene ID" value="LOC106667238"/>
</dbReference>
<name>A0A8I6RSI3_CIMLE</name>
<dbReference type="Proteomes" id="UP000494040">
    <property type="component" value="Unassembled WGS sequence"/>
</dbReference>
<organism evidence="1 2">
    <name type="scientific">Cimex lectularius</name>
    <name type="common">Bed bug</name>
    <name type="synonym">Acanthia lectularia</name>
    <dbReference type="NCBI Taxonomy" id="79782"/>
    <lineage>
        <taxon>Eukaryota</taxon>
        <taxon>Metazoa</taxon>
        <taxon>Ecdysozoa</taxon>
        <taxon>Arthropoda</taxon>
        <taxon>Hexapoda</taxon>
        <taxon>Insecta</taxon>
        <taxon>Pterygota</taxon>
        <taxon>Neoptera</taxon>
        <taxon>Paraneoptera</taxon>
        <taxon>Hemiptera</taxon>
        <taxon>Heteroptera</taxon>
        <taxon>Panheteroptera</taxon>
        <taxon>Cimicomorpha</taxon>
        <taxon>Cimicidae</taxon>
        <taxon>Cimex</taxon>
    </lineage>
</organism>
<proteinExistence type="predicted"/>
<evidence type="ECO:0000313" key="2">
    <source>
        <dbReference type="Proteomes" id="UP000494040"/>
    </source>
</evidence>
<dbReference type="KEGG" id="clec:106667238"/>
<accession>A0A8I6RSI3</accession>
<sequence length="421" mass="47277">MILCLGSVQITSEHVIIFHVVGFKDGPVIFVLYSSPCRFFLNYFIEFVWNPFPTMPRIGIVLTVLLFFEIQLLPLRASFDFRSTLNGLLRWTYCDTTIWQPTTTSIELTLLKGLDVLEIGWLGGIPQSHVPAVHVKSSVDNGTLTDGSVTLYENGISLIVKKRANDVYEFQGNWRWLTFGGDTEGEFHASVDWDQLKIHTDFNLQEKFVFTVHLHLQTLNGVFRGDKTGLQTYEVTAGSSRFSLKVSGKAKGFVTNYQVHTEVPFELADVNSKLVVNFDNNDSQYKALSGALWLGPVGLQVDFDNKGKFFCIGHLNFADVFKATARVNTNNGYLKFHSTFRYSFEHAVINAEVNADLEGAYDVETKLALAKSLHLKVKIDKKGNISGGIRFEKNGYGFQIDSNTNANLQIEIVANEQNSLN</sequence>
<dbReference type="GeneID" id="106667238"/>
<keyword evidence="2" id="KW-1185">Reference proteome</keyword>
<reference evidence="1" key="1">
    <citation type="submission" date="2022-01" db="UniProtKB">
        <authorList>
            <consortium name="EnsemblMetazoa"/>
        </authorList>
    </citation>
    <scope>IDENTIFICATION</scope>
</reference>
<evidence type="ECO:0000313" key="1">
    <source>
        <dbReference type="EnsemblMetazoa" id="XP_014250561.1"/>
    </source>
</evidence>
<protein>
    <submittedName>
        <fullName evidence="1">Uncharacterized protein</fullName>
    </submittedName>
</protein>
<dbReference type="RefSeq" id="XP_014250561.1">
    <property type="nucleotide sequence ID" value="XM_014395075.2"/>
</dbReference>